<dbReference type="EMBL" id="JAVRHV010000007">
    <property type="protein sequence ID" value="MDT0554046.1"/>
    <property type="molecule type" value="Genomic_DNA"/>
</dbReference>
<comment type="caution">
    <text evidence="2">The sequence shown here is derived from an EMBL/GenBank/DDBJ whole genome shotgun (WGS) entry which is preliminary data.</text>
</comment>
<accession>A0ABU2Y774</accession>
<proteinExistence type="predicted"/>
<evidence type="ECO:0000313" key="2">
    <source>
        <dbReference type="EMBL" id="MDT0554046.1"/>
    </source>
</evidence>
<evidence type="ECO:0000313" key="3">
    <source>
        <dbReference type="Proteomes" id="UP001252186"/>
    </source>
</evidence>
<keyword evidence="1" id="KW-0812">Transmembrane</keyword>
<dbReference type="RefSeq" id="WP_311594130.1">
    <property type="nucleotide sequence ID" value="NZ_JAVRHV010000007.1"/>
</dbReference>
<feature type="transmembrane region" description="Helical" evidence="1">
    <location>
        <begin position="12"/>
        <end position="30"/>
    </location>
</feature>
<name>A0ABU2Y774_9FLAO</name>
<organism evidence="2 3">
    <name type="scientific">Urechidicola vernalis</name>
    <dbReference type="NCBI Taxonomy" id="3075600"/>
    <lineage>
        <taxon>Bacteria</taxon>
        <taxon>Pseudomonadati</taxon>
        <taxon>Bacteroidota</taxon>
        <taxon>Flavobacteriia</taxon>
        <taxon>Flavobacteriales</taxon>
        <taxon>Flavobacteriaceae</taxon>
        <taxon>Urechidicola</taxon>
    </lineage>
</organism>
<dbReference type="Proteomes" id="UP001252186">
    <property type="component" value="Unassembled WGS sequence"/>
</dbReference>
<protein>
    <recommendedName>
        <fullName evidence="4">DUF4199 domain-containing protein</fullName>
    </recommendedName>
</protein>
<keyword evidence="1" id="KW-1133">Transmembrane helix</keyword>
<sequence>MSAGLIGIASTWWFGLLIGVIIGVVGLLQANSKIMWKGSLGAIIRTLGIAIGIGIAGILVGKFIISNINANWNLPAELTDRKSFLIAGTMHNFSYLGGIVGLIFGIIYQLKIKKASAQQWL</sequence>
<keyword evidence="3" id="KW-1185">Reference proteome</keyword>
<keyword evidence="1" id="KW-0472">Membrane</keyword>
<gene>
    <name evidence="2" type="ORF">RM519_12360</name>
</gene>
<feature type="transmembrane region" description="Helical" evidence="1">
    <location>
        <begin position="42"/>
        <end position="65"/>
    </location>
</feature>
<evidence type="ECO:0000256" key="1">
    <source>
        <dbReference type="SAM" id="Phobius"/>
    </source>
</evidence>
<reference evidence="2 3" key="1">
    <citation type="submission" date="2023-09" db="EMBL/GenBank/DDBJ databases">
        <authorList>
            <person name="Rey-Velasco X."/>
        </authorList>
    </citation>
    <scope>NUCLEOTIDE SEQUENCE [LARGE SCALE GENOMIC DNA]</scope>
    <source>
        <strain evidence="2 3">P050</strain>
    </source>
</reference>
<feature type="transmembrane region" description="Helical" evidence="1">
    <location>
        <begin position="85"/>
        <end position="108"/>
    </location>
</feature>
<evidence type="ECO:0008006" key="4">
    <source>
        <dbReference type="Google" id="ProtNLM"/>
    </source>
</evidence>